<evidence type="ECO:0008006" key="4">
    <source>
        <dbReference type="Google" id="ProtNLM"/>
    </source>
</evidence>
<keyword evidence="3" id="KW-1185">Reference proteome</keyword>
<reference evidence="2 3" key="1">
    <citation type="submission" date="2015-07" db="EMBL/GenBank/DDBJ databases">
        <authorList>
            <person name="Ju K.-S."/>
            <person name="Doroghazi J.R."/>
            <person name="Metcalf W.W."/>
        </authorList>
    </citation>
    <scope>NUCLEOTIDE SEQUENCE [LARGE SCALE GENOMIC DNA]</scope>
    <source>
        <strain evidence="2 3">NRRL B-3589</strain>
    </source>
</reference>
<proteinExistence type="predicted"/>
<gene>
    <name evidence="2" type="ORF">ADK38_37435</name>
</gene>
<feature type="non-terminal residue" evidence="2">
    <location>
        <position position="1"/>
    </location>
</feature>
<protein>
    <recommendedName>
        <fullName evidence="4">LmbE family protein</fullName>
    </recommendedName>
</protein>
<feature type="region of interest" description="Disordered" evidence="1">
    <location>
        <begin position="174"/>
        <end position="193"/>
    </location>
</feature>
<evidence type="ECO:0000313" key="2">
    <source>
        <dbReference type="EMBL" id="KOG85303.1"/>
    </source>
</evidence>
<sequence>HLVGLRQQPKDNDEVATDVVHATQFQPGRPTTMWRALGTPYGGDWRRAGQIGLPAAVVGHSGALHVFVRNAGGGVCGRKQDAKGSWSGWLDLKGYELLDGLSAAATGDGRVDVIAPARQAAHRWSQEKPGGDLKRAPAVPAVAAPGTATSVATGDTSVTHFWRDAESGEVRAWRADSASAEGGEGAEDESGGVVRSLGGAGTGPVALLRTAVDGHDCTVLAQRAENGRVAVAAYPTGDETAGAFWSETGGECVGAPALALDARGRVVLAAIAADGALRIARQRAEEPGLALGPWTPA</sequence>
<dbReference type="EMBL" id="LGUT01003511">
    <property type="protein sequence ID" value="KOG85303.1"/>
    <property type="molecule type" value="Genomic_DNA"/>
</dbReference>
<evidence type="ECO:0000256" key="1">
    <source>
        <dbReference type="SAM" id="MobiDB-lite"/>
    </source>
</evidence>
<comment type="caution">
    <text evidence="2">The sequence shown here is derived from an EMBL/GenBank/DDBJ whole genome shotgun (WGS) entry which is preliminary data.</text>
</comment>
<evidence type="ECO:0000313" key="3">
    <source>
        <dbReference type="Proteomes" id="UP000037020"/>
    </source>
</evidence>
<dbReference type="SUPFAM" id="SSF89372">
    <property type="entry name" value="Fucose-specific lectin"/>
    <property type="match status" value="1"/>
</dbReference>
<name>A0ABR5IVX6_9ACTN</name>
<organism evidence="2 3">
    <name type="scientific">Streptomyces varsoviensis</name>
    <dbReference type="NCBI Taxonomy" id="67373"/>
    <lineage>
        <taxon>Bacteria</taxon>
        <taxon>Bacillati</taxon>
        <taxon>Actinomycetota</taxon>
        <taxon>Actinomycetes</taxon>
        <taxon>Kitasatosporales</taxon>
        <taxon>Streptomycetaceae</taxon>
        <taxon>Streptomyces</taxon>
    </lineage>
</organism>
<accession>A0ABR5IVX6</accession>
<dbReference type="Proteomes" id="UP000037020">
    <property type="component" value="Unassembled WGS sequence"/>
</dbReference>